<organism evidence="2 3">
    <name type="scientific">Batillaria attramentaria</name>
    <dbReference type="NCBI Taxonomy" id="370345"/>
    <lineage>
        <taxon>Eukaryota</taxon>
        <taxon>Metazoa</taxon>
        <taxon>Spiralia</taxon>
        <taxon>Lophotrochozoa</taxon>
        <taxon>Mollusca</taxon>
        <taxon>Gastropoda</taxon>
        <taxon>Caenogastropoda</taxon>
        <taxon>Sorbeoconcha</taxon>
        <taxon>Cerithioidea</taxon>
        <taxon>Batillariidae</taxon>
        <taxon>Batillaria</taxon>
    </lineage>
</organism>
<dbReference type="PANTHER" id="PTHR14416:SF2">
    <property type="entry name" value="PROTEIN NJMU-R1"/>
    <property type="match status" value="1"/>
</dbReference>
<keyword evidence="3" id="KW-1185">Reference proteome</keyword>
<evidence type="ECO:0000313" key="3">
    <source>
        <dbReference type="Proteomes" id="UP001519460"/>
    </source>
</evidence>
<proteinExistence type="predicted"/>
<reference evidence="2 3" key="1">
    <citation type="journal article" date="2023" name="Sci. Data">
        <title>Genome assembly of the Korean intertidal mud-creeper Batillaria attramentaria.</title>
        <authorList>
            <person name="Patra A.K."/>
            <person name="Ho P.T."/>
            <person name="Jun S."/>
            <person name="Lee S.J."/>
            <person name="Kim Y."/>
            <person name="Won Y.J."/>
        </authorList>
    </citation>
    <scope>NUCLEOTIDE SEQUENCE [LARGE SCALE GENOMIC DNA]</scope>
    <source>
        <strain evidence="2">Wonlab-2016</strain>
    </source>
</reference>
<evidence type="ECO:0000313" key="2">
    <source>
        <dbReference type="EMBL" id="KAK7507686.1"/>
    </source>
</evidence>
<gene>
    <name evidence="2" type="ORF">BaRGS_00001621</name>
</gene>
<sequence length="359" mass="39650">MADESDTGSVQSSISDQSGEKKQPDSQRYYALYTFYPNRPRSVGDSSSIEGEEPSEDGSLSSTDEVTSSAACYYCVLKTSSCDDADDSKATNLRKFVVCFSVLLDPATFRKDLDSYCQGLVQLLDQETALTPQPGAESEQLSQLNTGVKTYLEGWHETVLEYLTRCVTRLGENVQYLVYSALVDATLQISGAVATDEEDIRRFISCCSLSPLLEQLQASDQQNAGISASGESWQVQPSVISLELTEQGAKFDMKGIESCNFCKVAADHLLGLDAKNVTKIRDSLESIKLAFIHNLNKLKRFLRQAELDHYALYRAFVFLKKCGAGSLLLRYVKLDASPETISVLAAIEQFIHDKQVQLT</sequence>
<dbReference type="Pfam" id="PF15053">
    <property type="entry name" value="Njmu-R1"/>
    <property type="match status" value="1"/>
</dbReference>
<evidence type="ECO:0008006" key="4">
    <source>
        <dbReference type="Google" id="ProtNLM"/>
    </source>
</evidence>
<comment type="caution">
    <text evidence="2">The sequence shown here is derived from an EMBL/GenBank/DDBJ whole genome shotgun (WGS) entry which is preliminary data.</text>
</comment>
<dbReference type="InterPro" id="IPR028280">
    <property type="entry name" value="Njmu-R1"/>
</dbReference>
<dbReference type="PANTHER" id="PTHR14416">
    <property type="entry name" value="PROTEIN NJMU-R1"/>
    <property type="match status" value="1"/>
</dbReference>
<dbReference type="EMBL" id="JACVVK020000004">
    <property type="protein sequence ID" value="KAK7507686.1"/>
    <property type="molecule type" value="Genomic_DNA"/>
</dbReference>
<dbReference type="Proteomes" id="UP001519460">
    <property type="component" value="Unassembled WGS sequence"/>
</dbReference>
<accession>A0ABD0M8A2</accession>
<protein>
    <recommendedName>
        <fullName evidence="4">Protein Njmu-R1</fullName>
    </recommendedName>
</protein>
<feature type="region of interest" description="Disordered" evidence="1">
    <location>
        <begin position="1"/>
        <end position="63"/>
    </location>
</feature>
<feature type="compositionally biased region" description="Polar residues" evidence="1">
    <location>
        <begin position="7"/>
        <end position="17"/>
    </location>
</feature>
<name>A0ABD0M8A2_9CAEN</name>
<dbReference type="AlphaFoldDB" id="A0ABD0M8A2"/>
<evidence type="ECO:0000256" key="1">
    <source>
        <dbReference type="SAM" id="MobiDB-lite"/>
    </source>
</evidence>